<reference evidence="2 3" key="1">
    <citation type="submission" date="2023-01" db="EMBL/GenBank/DDBJ databases">
        <title>Analysis of 21 Apiospora genomes using comparative genomics revels a genus with tremendous synthesis potential of carbohydrate active enzymes and secondary metabolites.</title>
        <authorList>
            <person name="Sorensen T."/>
        </authorList>
    </citation>
    <scope>NUCLEOTIDE SEQUENCE [LARGE SCALE GENOMIC DNA]</scope>
    <source>
        <strain evidence="2 3">CBS 114990</strain>
    </source>
</reference>
<proteinExistence type="predicted"/>
<feature type="region of interest" description="Disordered" evidence="1">
    <location>
        <begin position="1"/>
        <end position="20"/>
    </location>
</feature>
<evidence type="ECO:0000313" key="3">
    <source>
        <dbReference type="Proteomes" id="UP001433268"/>
    </source>
</evidence>
<dbReference type="Proteomes" id="UP001433268">
    <property type="component" value="Unassembled WGS sequence"/>
</dbReference>
<protein>
    <submittedName>
        <fullName evidence="2">Uncharacterized protein</fullName>
    </submittedName>
</protein>
<evidence type="ECO:0000313" key="2">
    <source>
        <dbReference type="EMBL" id="KAK8080912.1"/>
    </source>
</evidence>
<gene>
    <name evidence="2" type="ORF">PG997_008730</name>
</gene>
<dbReference type="EMBL" id="JAQQWN010000006">
    <property type="protein sequence ID" value="KAK8080912.1"/>
    <property type="molecule type" value="Genomic_DNA"/>
</dbReference>
<evidence type="ECO:0000256" key="1">
    <source>
        <dbReference type="SAM" id="MobiDB-lite"/>
    </source>
</evidence>
<sequence length="161" mass="18523">MGPPERLPHGRPRNPLQSEIPVLHPRGRTRRLRQNVPNHRRTPRGRVVVLPRSHRRVQAEPQTSAVTPFGLGITKRVDVSDLDDHRKEPAEVVARRAVNDRRLMATPKLRAINMELCADRERWMNGEPTKSSVLVYHLRLKLAFAEHLEEERLSANGEQRG</sequence>
<organism evidence="2 3">
    <name type="scientific">Apiospora hydei</name>
    <dbReference type="NCBI Taxonomy" id="1337664"/>
    <lineage>
        <taxon>Eukaryota</taxon>
        <taxon>Fungi</taxon>
        <taxon>Dikarya</taxon>
        <taxon>Ascomycota</taxon>
        <taxon>Pezizomycotina</taxon>
        <taxon>Sordariomycetes</taxon>
        <taxon>Xylariomycetidae</taxon>
        <taxon>Amphisphaeriales</taxon>
        <taxon>Apiosporaceae</taxon>
        <taxon>Apiospora</taxon>
    </lineage>
</organism>
<dbReference type="RefSeq" id="XP_066668387.1">
    <property type="nucleotide sequence ID" value="XM_066813045.1"/>
</dbReference>
<comment type="caution">
    <text evidence="2">The sequence shown here is derived from an EMBL/GenBank/DDBJ whole genome shotgun (WGS) entry which is preliminary data.</text>
</comment>
<dbReference type="GeneID" id="92046105"/>
<accession>A0ABR1WBP5</accession>
<name>A0ABR1WBP5_9PEZI</name>
<keyword evidence="3" id="KW-1185">Reference proteome</keyword>